<dbReference type="InterPro" id="IPR051911">
    <property type="entry name" value="SDR_oxidoreductase"/>
</dbReference>
<name>A0A382X7C6_9ZZZZ</name>
<protein>
    <recommendedName>
        <fullName evidence="2">SDR family NAD(P)-dependent oxidoreductase</fullName>
    </recommendedName>
</protein>
<dbReference type="InterPro" id="IPR036291">
    <property type="entry name" value="NAD(P)-bd_dom_sf"/>
</dbReference>
<dbReference type="SUPFAM" id="SSF51735">
    <property type="entry name" value="NAD(P)-binding Rossmann-fold domains"/>
    <property type="match status" value="1"/>
</dbReference>
<dbReference type="PRINTS" id="PR00081">
    <property type="entry name" value="GDHRDH"/>
</dbReference>
<dbReference type="PANTHER" id="PTHR43976">
    <property type="entry name" value="SHORT CHAIN DEHYDROGENASE"/>
    <property type="match status" value="1"/>
</dbReference>
<sequence>MLTPKGRVIMVSGANRGIGRAISEALYATGYSLSLGARDVAALNDLTENWESDRIVLERYDAEDQASHRQWVDATAQYFGRIDGLVNNAGMVVRVTVEDEKDVELDRMWVVNVKAPLSMIRNTLPHLRRSGSGRIINVSSIA</sequence>
<reference evidence="1" key="1">
    <citation type="submission" date="2018-05" db="EMBL/GenBank/DDBJ databases">
        <authorList>
            <person name="Lanie J.A."/>
            <person name="Ng W.-L."/>
            <person name="Kazmierczak K.M."/>
            <person name="Andrzejewski T.M."/>
            <person name="Davidsen T.M."/>
            <person name="Wayne K.J."/>
            <person name="Tettelin H."/>
            <person name="Glass J.I."/>
            <person name="Rusch D."/>
            <person name="Podicherti R."/>
            <person name="Tsui H.-C.T."/>
            <person name="Winkler M.E."/>
        </authorList>
    </citation>
    <scope>NUCLEOTIDE SEQUENCE</scope>
</reference>
<dbReference type="InterPro" id="IPR002347">
    <property type="entry name" value="SDR_fam"/>
</dbReference>
<feature type="non-terminal residue" evidence="1">
    <location>
        <position position="142"/>
    </location>
</feature>
<evidence type="ECO:0008006" key="2">
    <source>
        <dbReference type="Google" id="ProtNLM"/>
    </source>
</evidence>
<dbReference type="EMBL" id="UINC01165407">
    <property type="protein sequence ID" value="SVD66779.1"/>
    <property type="molecule type" value="Genomic_DNA"/>
</dbReference>
<proteinExistence type="predicted"/>
<dbReference type="PRINTS" id="PR00080">
    <property type="entry name" value="SDRFAMILY"/>
</dbReference>
<gene>
    <name evidence="1" type="ORF">METZ01_LOCUS419633</name>
</gene>
<organism evidence="1">
    <name type="scientific">marine metagenome</name>
    <dbReference type="NCBI Taxonomy" id="408172"/>
    <lineage>
        <taxon>unclassified sequences</taxon>
        <taxon>metagenomes</taxon>
        <taxon>ecological metagenomes</taxon>
    </lineage>
</organism>
<accession>A0A382X7C6</accession>
<dbReference type="Gene3D" id="3.40.50.720">
    <property type="entry name" value="NAD(P)-binding Rossmann-like Domain"/>
    <property type="match status" value="1"/>
</dbReference>
<evidence type="ECO:0000313" key="1">
    <source>
        <dbReference type="EMBL" id="SVD66779.1"/>
    </source>
</evidence>
<dbReference type="Pfam" id="PF00106">
    <property type="entry name" value="adh_short"/>
    <property type="match status" value="1"/>
</dbReference>
<dbReference type="PANTHER" id="PTHR43976:SF20">
    <property type="entry name" value="AGROPINE SYNTHESIS REDUCTASE"/>
    <property type="match status" value="1"/>
</dbReference>
<dbReference type="AlphaFoldDB" id="A0A382X7C6"/>